<protein>
    <recommendedName>
        <fullName evidence="7">Branched-chain-amino-acid aminotransferase</fullName>
        <ecNumber evidence="7">2.6.1.42</ecNumber>
    </recommendedName>
</protein>
<dbReference type="AlphaFoldDB" id="A0A5N5FLY0"/>
<dbReference type="InterPro" id="IPR018300">
    <property type="entry name" value="Aminotrans_IV_CS"/>
</dbReference>
<dbReference type="Proteomes" id="UP000327157">
    <property type="component" value="Unassembled WGS sequence"/>
</dbReference>
<dbReference type="InterPro" id="IPR043131">
    <property type="entry name" value="BCAT-like_N"/>
</dbReference>
<comment type="caution">
    <text evidence="9">The sequence shown here is derived from an EMBL/GenBank/DDBJ whole genome shotgun (WGS) entry which is preliminary data.</text>
</comment>
<keyword evidence="4 7" id="KW-0808">Transferase</keyword>
<dbReference type="InterPro" id="IPR043502">
    <property type="entry name" value="DNA/RNA_pol_sf"/>
</dbReference>
<evidence type="ECO:0000256" key="2">
    <source>
        <dbReference type="ARBA" id="ARBA00009320"/>
    </source>
</evidence>
<evidence type="ECO:0000256" key="6">
    <source>
        <dbReference type="RuleBase" id="RU004516"/>
    </source>
</evidence>
<evidence type="ECO:0000256" key="3">
    <source>
        <dbReference type="ARBA" id="ARBA00022576"/>
    </source>
</evidence>
<dbReference type="Gene3D" id="3.30.470.10">
    <property type="match status" value="1"/>
</dbReference>
<keyword evidence="3 7" id="KW-0032">Aminotransferase</keyword>
<dbReference type="EC" id="2.6.1.42" evidence="7"/>
<dbReference type="GO" id="GO:0009082">
    <property type="term" value="P:branched-chain amino acid biosynthetic process"/>
    <property type="evidence" value="ECO:0007669"/>
    <property type="project" value="UniProtKB-KW"/>
</dbReference>
<dbReference type="SUPFAM" id="SSF56752">
    <property type="entry name" value="D-aminoacid aminotransferase-like PLP-dependent enzymes"/>
    <property type="match status" value="1"/>
</dbReference>
<evidence type="ECO:0000259" key="8">
    <source>
        <dbReference type="Pfam" id="PF07727"/>
    </source>
</evidence>
<dbReference type="NCBIfam" id="NF009897">
    <property type="entry name" value="PRK13357.1"/>
    <property type="match status" value="1"/>
</dbReference>
<dbReference type="GO" id="GO:0052656">
    <property type="term" value="F:L-isoleucine-2-oxoglutarate transaminase activity"/>
    <property type="evidence" value="ECO:0007669"/>
    <property type="project" value="RHEA"/>
</dbReference>
<feature type="domain" description="Reverse transcriptase Ty1/copia-type" evidence="8">
    <location>
        <begin position="450"/>
        <end position="552"/>
    </location>
</feature>
<dbReference type="GO" id="GO:0052655">
    <property type="term" value="F:L-valine-2-oxoglutarate transaminase activity"/>
    <property type="evidence" value="ECO:0007669"/>
    <property type="project" value="RHEA"/>
</dbReference>
<evidence type="ECO:0000313" key="10">
    <source>
        <dbReference type="Proteomes" id="UP000327157"/>
    </source>
</evidence>
<reference evidence="9 10" key="1">
    <citation type="submission" date="2019-09" db="EMBL/GenBank/DDBJ databases">
        <authorList>
            <person name="Ou C."/>
        </authorList>
    </citation>
    <scope>NUCLEOTIDE SEQUENCE [LARGE SCALE GENOMIC DNA]</scope>
    <source>
        <strain evidence="9">S2</strain>
        <tissue evidence="9">Leaf</tissue>
    </source>
</reference>
<dbReference type="CDD" id="cd01557">
    <property type="entry name" value="BCAT_beta_family"/>
    <property type="match status" value="1"/>
</dbReference>
<dbReference type="InterPro" id="IPR005786">
    <property type="entry name" value="B_amino_transII"/>
</dbReference>
<dbReference type="InterPro" id="IPR036038">
    <property type="entry name" value="Aminotransferase-like"/>
</dbReference>
<dbReference type="InterPro" id="IPR001544">
    <property type="entry name" value="Aminotrans_IV"/>
</dbReference>
<evidence type="ECO:0000256" key="5">
    <source>
        <dbReference type="ARBA" id="ARBA00022898"/>
    </source>
</evidence>
<reference evidence="9 10" key="2">
    <citation type="submission" date="2019-11" db="EMBL/GenBank/DDBJ databases">
        <title>A de novo genome assembly of a pear dwarfing rootstock.</title>
        <authorList>
            <person name="Wang F."/>
            <person name="Wang J."/>
            <person name="Li S."/>
            <person name="Zhang Y."/>
            <person name="Fang M."/>
            <person name="Ma L."/>
            <person name="Zhao Y."/>
            <person name="Jiang S."/>
        </authorList>
    </citation>
    <scope>NUCLEOTIDE SEQUENCE [LARGE SCALE GENOMIC DNA]</scope>
    <source>
        <strain evidence="9">S2</strain>
        <tissue evidence="9">Leaf</tissue>
    </source>
</reference>
<dbReference type="Pfam" id="PF01063">
    <property type="entry name" value="Aminotran_4"/>
    <property type="match status" value="1"/>
</dbReference>
<comment type="catalytic activity">
    <reaction evidence="7">
        <text>L-isoleucine + 2-oxoglutarate = (S)-3-methyl-2-oxopentanoate + L-glutamate</text>
        <dbReference type="Rhea" id="RHEA:24801"/>
        <dbReference type="ChEBI" id="CHEBI:16810"/>
        <dbReference type="ChEBI" id="CHEBI:29985"/>
        <dbReference type="ChEBI" id="CHEBI:35146"/>
        <dbReference type="ChEBI" id="CHEBI:58045"/>
        <dbReference type="EC" id="2.6.1.42"/>
    </reaction>
</comment>
<dbReference type="NCBIfam" id="TIGR01123">
    <property type="entry name" value="ilvE_II"/>
    <property type="match status" value="1"/>
</dbReference>
<dbReference type="SUPFAM" id="SSF56672">
    <property type="entry name" value="DNA/RNA polymerases"/>
    <property type="match status" value="1"/>
</dbReference>
<comment type="cofactor">
    <cofactor evidence="1 6">
        <name>pyridoxal 5'-phosphate</name>
        <dbReference type="ChEBI" id="CHEBI:597326"/>
    </cofactor>
</comment>
<comment type="similarity">
    <text evidence="2 7">Belongs to the class-IV pyridoxal-phosphate-dependent aminotransferase family.</text>
</comment>
<dbReference type="InterPro" id="IPR013103">
    <property type="entry name" value="RVT_2"/>
</dbReference>
<comment type="catalytic activity">
    <reaction evidence="7">
        <text>L-leucine + 2-oxoglutarate = 4-methyl-2-oxopentanoate + L-glutamate</text>
        <dbReference type="Rhea" id="RHEA:18321"/>
        <dbReference type="ChEBI" id="CHEBI:16810"/>
        <dbReference type="ChEBI" id="CHEBI:17865"/>
        <dbReference type="ChEBI" id="CHEBI:29985"/>
        <dbReference type="ChEBI" id="CHEBI:57427"/>
        <dbReference type="EC" id="2.6.1.42"/>
    </reaction>
</comment>
<sequence>MLPISPTDLYSLSYLLPFLFFSYVNFNWDKLGFGLTPTDYIYIMKISGKDNFSEGSLSRYGNIEISPSAAIFNYGQGLFEGLKAYRRPDGGIQLFRPELNALRMKNGADRLCMPSPPVDVFVDAVKKIVLANQRWVPPPGKGSLYIRPLLMGSGAVLGIGPAPECTFLIFTSPIGNWYKCGPSMNLYVENEVPRATPGGTGAIKSITNYSPVFEAVNKAKAKGFTDVLFLDATTGKNVEEVSSCNVFIVKDNVILTPPTNGTILPGITRKSIIEIALHLKYKVEEHDVPLMDVLTADEVFCTGTAVGVTAVASVTHHDKRTVIMVSEPRVSIFGAPSAVIVEGFFLIRWGFLVAGDLLEFLGWGFPIINSSLSLFHELHSLHIIEEDPFTGGYSFIFEIADVQEPSSFRKASTIPQWQATMQDEYDSLKAQGTWVLVHLPEDRAIVGGALGFCASASDTSLFVKQDGSNIIILLLYVDDIILTSSNSVKIQGVIQELSEVFDLKDMGKLTYFLGLQIQYKDNGDIFVNQSKYIKDLIHKASIETCKPTPTPYKPHHQLLTSEGTLLADPTLYRSRVGSLQYLTFTRPNNAYAVNTVCQFMTITTGIMYFVDIIHQLNAFSNSDWAADLNIRRSITGYVLFLGNNPISW</sequence>
<dbReference type="InterPro" id="IPR033939">
    <property type="entry name" value="BCAT_family"/>
</dbReference>
<dbReference type="OrthoDB" id="409992at2759"/>
<proteinExistence type="inferred from homology"/>
<evidence type="ECO:0000256" key="7">
    <source>
        <dbReference type="RuleBase" id="RU004517"/>
    </source>
</evidence>
<dbReference type="PANTHER" id="PTHR42825:SF28">
    <property type="entry name" value="BRANCHED-CHAIN-AMINO-ACID AMINOTRANSFERASE 7-RELATED"/>
    <property type="match status" value="1"/>
</dbReference>
<keyword evidence="7" id="KW-0100">Branched-chain amino acid biosynthesis</keyword>
<dbReference type="GO" id="GO:0052654">
    <property type="term" value="F:L-leucine-2-oxoglutarate transaminase activity"/>
    <property type="evidence" value="ECO:0007669"/>
    <property type="project" value="RHEA"/>
</dbReference>
<name>A0A5N5FLY0_9ROSA</name>
<evidence type="ECO:0000256" key="1">
    <source>
        <dbReference type="ARBA" id="ARBA00001933"/>
    </source>
</evidence>
<organism evidence="9 10">
    <name type="scientific">Pyrus ussuriensis x Pyrus communis</name>
    <dbReference type="NCBI Taxonomy" id="2448454"/>
    <lineage>
        <taxon>Eukaryota</taxon>
        <taxon>Viridiplantae</taxon>
        <taxon>Streptophyta</taxon>
        <taxon>Embryophyta</taxon>
        <taxon>Tracheophyta</taxon>
        <taxon>Spermatophyta</taxon>
        <taxon>Magnoliopsida</taxon>
        <taxon>eudicotyledons</taxon>
        <taxon>Gunneridae</taxon>
        <taxon>Pentapetalae</taxon>
        <taxon>rosids</taxon>
        <taxon>fabids</taxon>
        <taxon>Rosales</taxon>
        <taxon>Rosaceae</taxon>
        <taxon>Amygdaloideae</taxon>
        <taxon>Maleae</taxon>
        <taxon>Pyrus</taxon>
    </lineage>
</organism>
<evidence type="ECO:0000256" key="4">
    <source>
        <dbReference type="ARBA" id="ARBA00022679"/>
    </source>
</evidence>
<keyword evidence="5 6" id="KW-0663">Pyridoxal phosphate</keyword>
<keyword evidence="7" id="KW-0028">Amino-acid biosynthesis</keyword>
<keyword evidence="10" id="KW-1185">Reference proteome</keyword>
<dbReference type="PROSITE" id="PS00770">
    <property type="entry name" value="AA_TRANSFER_CLASS_4"/>
    <property type="match status" value="1"/>
</dbReference>
<gene>
    <name evidence="9" type="ORF">D8674_039653</name>
</gene>
<dbReference type="Pfam" id="PF07727">
    <property type="entry name" value="RVT_2"/>
    <property type="match status" value="1"/>
</dbReference>
<accession>A0A5N5FLY0</accession>
<comment type="catalytic activity">
    <reaction evidence="7">
        <text>L-valine + 2-oxoglutarate = 3-methyl-2-oxobutanoate + L-glutamate</text>
        <dbReference type="Rhea" id="RHEA:24813"/>
        <dbReference type="ChEBI" id="CHEBI:11851"/>
        <dbReference type="ChEBI" id="CHEBI:16810"/>
        <dbReference type="ChEBI" id="CHEBI:29985"/>
        <dbReference type="ChEBI" id="CHEBI:57762"/>
        <dbReference type="EC" id="2.6.1.42"/>
    </reaction>
</comment>
<dbReference type="GO" id="GO:0008652">
    <property type="term" value="P:amino acid biosynthetic process"/>
    <property type="evidence" value="ECO:0007669"/>
    <property type="project" value="UniProtKB-KW"/>
</dbReference>
<dbReference type="InterPro" id="IPR043132">
    <property type="entry name" value="BCAT-like_C"/>
</dbReference>
<dbReference type="PANTHER" id="PTHR42825">
    <property type="entry name" value="AMINO ACID AMINOTRANSFERASE"/>
    <property type="match status" value="1"/>
</dbReference>
<dbReference type="EMBL" id="SMOL01000640">
    <property type="protein sequence ID" value="KAB2604165.1"/>
    <property type="molecule type" value="Genomic_DNA"/>
</dbReference>
<dbReference type="Gene3D" id="3.20.10.10">
    <property type="entry name" value="D-amino Acid Aminotransferase, subunit A, domain 2"/>
    <property type="match status" value="1"/>
</dbReference>
<evidence type="ECO:0000313" key="9">
    <source>
        <dbReference type="EMBL" id="KAB2604165.1"/>
    </source>
</evidence>